<gene>
    <name evidence="1" type="ORF">METZ01_LOCUS283426</name>
</gene>
<proteinExistence type="predicted"/>
<dbReference type="AlphaFoldDB" id="A0A382L5N6"/>
<dbReference type="EMBL" id="UINC01084178">
    <property type="protein sequence ID" value="SVC30572.1"/>
    <property type="molecule type" value="Genomic_DNA"/>
</dbReference>
<organism evidence="1">
    <name type="scientific">marine metagenome</name>
    <dbReference type="NCBI Taxonomy" id="408172"/>
    <lineage>
        <taxon>unclassified sequences</taxon>
        <taxon>metagenomes</taxon>
        <taxon>ecological metagenomes</taxon>
    </lineage>
</organism>
<sequence length="61" mass="7070">MNNLLTIVTLFVLVVPVIWGQDTIIDIDENVYETVQIDEQLWIKENLKVTHYRNGDEIPTG</sequence>
<feature type="non-terminal residue" evidence="1">
    <location>
        <position position="61"/>
    </location>
</feature>
<protein>
    <submittedName>
        <fullName evidence="1">Uncharacterized protein</fullName>
    </submittedName>
</protein>
<accession>A0A382L5N6</accession>
<name>A0A382L5N6_9ZZZZ</name>
<reference evidence="1" key="1">
    <citation type="submission" date="2018-05" db="EMBL/GenBank/DDBJ databases">
        <authorList>
            <person name="Lanie J.A."/>
            <person name="Ng W.-L."/>
            <person name="Kazmierczak K.M."/>
            <person name="Andrzejewski T.M."/>
            <person name="Davidsen T.M."/>
            <person name="Wayne K.J."/>
            <person name="Tettelin H."/>
            <person name="Glass J.I."/>
            <person name="Rusch D."/>
            <person name="Podicherti R."/>
            <person name="Tsui H.-C.T."/>
            <person name="Winkler M.E."/>
        </authorList>
    </citation>
    <scope>NUCLEOTIDE SEQUENCE</scope>
</reference>
<evidence type="ECO:0000313" key="1">
    <source>
        <dbReference type="EMBL" id="SVC30572.1"/>
    </source>
</evidence>